<dbReference type="GO" id="GO:0005506">
    <property type="term" value="F:iron ion binding"/>
    <property type="evidence" value="ECO:0007669"/>
    <property type="project" value="InterPro"/>
</dbReference>
<evidence type="ECO:0000256" key="6">
    <source>
        <dbReference type="SAM" id="SignalP"/>
    </source>
</evidence>
<dbReference type="Pfam" id="PF13640">
    <property type="entry name" value="2OG-FeII_Oxy_3"/>
    <property type="match status" value="1"/>
</dbReference>
<dbReference type="InterPro" id="IPR006620">
    <property type="entry name" value="Pro_4_hyd_alph"/>
</dbReference>
<gene>
    <name evidence="8" type="primary">P4H6</name>
    <name evidence="8" type="ORF">SNAT2548_LOCUS11790</name>
</gene>
<dbReference type="GO" id="GO:0031418">
    <property type="term" value="F:L-ascorbic acid binding"/>
    <property type="evidence" value="ECO:0007669"/>
    <property type="project" value="InterPro"/>
</dbReference>
<dbReference type="PROSITE" id="PS51471">
    <property type="entry name" value="FE2OG_OXY"/>
    <property type="match status" value="1"/>
</dbReference>
<keyword evidence="9" id="KW-1185">Reference proteome</keyword>
<proteinExistence type="predicted"/>
<feature type="domain" description="Fe2OG dioxygenase" evidence="7">
    <location>
        <begin position="115"/>
        <end position="249"/>
    </location>
</feature>
<accession>A0A812LG92</accession>
<keyword evidence="3" id="KW-0223">Dioxygenase</keyword>
<keyword evidence="2" id="KW-0479">Metal-binding</keyword>
<dbReference type="AlphaFoldDB" id="A0A812LG92"/>
<evidence type="ECO:0000313" key="8">
    <source>
        <dbReference type="EMBL" id="CAE7246995.1"/>
    </source>
</evidence>
<dbReference type="InterPro" id="IPR005123">
    <property type="entry name" value="Oxoglu/Fe-dep_dioxygenase_dom"/>
</dbReference>
<evidence type="ECO:0000256" key="2">
    <source>
        <dbReference type="ARBA" id="ARBA00022723"/>
    </source>
</evidence>
<dbReference type="PANTHER" id="PTHR10869">
    <property type="entry name" value="PROLYL 4-HYDROXYLASE ALPHA SUBUNIT"/>
    <property type="match status" value="1"/>
</dbReference>
<dbReference type="OrthoDB" id="420380at2759"/>
<dbReference type="EMBL" id="CAJNDS010001101">
    <property type="protein sequence ID" value="CAE7246995.1"/>
    <property type="molecule type" value="Genomic_DNA"/>
</dbReference>
<evidence type="ECO:0000256" key="3">
    <source>
        <dbReference type="ARBA" id="ARBA00022964"/>
    </source>
</evidence>
<comment type="cofactor">
    <cofactor evidence="1">
        <name>L-ascorbate</name>
        <dbReference type="ChEBI" id="CHEBI:38290"/>
    </cofactor>
</comment>
<dbReference type="Gene3D" id="2.60.120.620">
    <property type="entry name" value="q2cbj1_9rhob like domain"/>
    <property type="match status" value="1"/>
</dbReference>
<sequence>MQLAGCWCLLQLVSGVNLEEWLPLSSSPRVFVRDNFLNKAECDHLRTLALQSGRFRSAFVSNDARSSNAGQAFHRDAQIRGNTHLYLESEDEAASSTLQDVLERMHLAARMPPDSGEKLQIARYRPGERYEMHHDSGPEVGLARPATLIVYLNDVEAGGETIFPLSREVLLQCRPVHHADADGHSRFGIENCCNLRLPELLRVAPREGRAVLFFNHHLLGEKDVRAVHASCPVLSGEKWLAQRWFRFESHFGTASASNMASKALCLDRRCSADGEREQGGILTTMLRARPRVYMFDHALTPDENSRLSSWAASMQPPVAPGQMLEVPQTTGHQDQVLLEQLRKRMHELARVPYADPYEASVTLTRSRAEGLPALEVDHSSEPLVMVLFLHENTSTGTSESDAVGQRPGSLVLPLGICATPAECCGAAGARMQPGPLQVLPKAGRAVLVALRRLDGAPDALASLGAPRSSFVKMDQNWIETGPKLDQNWIATICCFARDV</sequence>
<dbReference type="GO" id="GO:0005783">
    <property type="term" value="C:endoplasmic reticulum"/>
    <property type="evidence" value="ECO:0007669"/>
    <property type="project" value="TreeGrafter"/>
</dbReference>
<protein>
    <submittedName>
        <fullName evidence="8">P4H6 protein</fullName>
    </submittedName>
</protein>
<dbReference type="SMART" id="SM00702">
    <property type="entry name" value="P4Hc"/>
    <property type="match status" value="1"/>
</dbReference>
<evidence type="ECO:0000256" key="5">
    <source>
        <dbReference type="ARBA" id="ARBA00023004"/>
    </source>
</evidence>
<evidence type="ECO:0000256" key="4">
    <source>
        <dbReference type="ARBA" id="ARBA00023002"/>
    </source>
</evidence>
<dbReference type="InterPro" id="IPR044862">
    <property type="entry name" value="Pro_4_hyd_alph_FE2OG_OXY"/>
</dbReference>
<dbReference type="GO" id="GO:0004656">
    <property type="term" value="F:procollagen-proline 4-dioxygenase activity"/>
    <property type="evidence" value="ECO:0007669"/>
    <property type="project" value="TreeGrafter"/>
</dbReference>
<evidence type="ECO:0000256" key="1">
    <source>
        <dbReference type="ARBA" id="ARBA00001961"/>
    </source>
</evidence>
<organism evidence="8 9">
    <name type="scientific">Symbiodinium natans</name>
    <dbReference type="NCBI Taxonomy" id="878477"/>
    <lineage>
        <taxon>Eukaryota</taxon>
        <taxon>Sar</taxon>
        <taxon>Alveolata</taxon>
        <taxon>Dinophyceae</taxon>
        <taxon>Suessiales</taxon>
        <taxon>Symbiodiniaceae</taxon>
        <taxon>Symbiodinium</taxon>
    </lineage>
</organism>
<feature type="chain" id="PRO_5033040000" evidence="6">
    <location>
        <begin position="19"/>
        <end position="499"/>
    </location>
</feature>
<keyword evidence="5" id="KW-0408">Iron</keyword>
<evidence type="ECO:0000313" key="9">
    <source>
        <dbReference type="Proteomes" id="UP000604046"/>
    </source>
</evidence>
<name>A0A812LG92_9DINO</name>
<dbReference type="InterPro" id="IPR045054">
    <property type="entry name" value="P4HA-like"/>
</dbReference>
<dbReference type="Proteomes" id="UP000604046">
    <property type="component" value="Unassembled WGS sequence"/>
</dbReference>
<keyword evidence="4" id="KW-0560">Oxidoreductase</keyword>
<reference evidence="8" key="1">
    <citation type="submission" date="2021-02" db="EMBL/GenBank/DDBJ databases">
        <authorList>
            <person name="Dougan E. K."/>
            <person name="Rhodes N."/>
            <person name="Thang M."/>
            <person name="Chan C."/>
        </authorList>
    </citation>
    <scope>NUCLEOTIDE SEQUENCE</scope>
</reference>
<evidence type="ECO:0000259" key="7">
    <source>
        <dbReference type="PROSITE" id="PS51471"/>
    </source>
</evidence>
<feature type="signal peptide" evidence="6">
    <location>
        <begin position="1"/>
        <end position="18"/>
    </location>
</feature>
<keyword evidence="6" id="KW-0732">Signal</keyword>
<comment type="caution">
    <text evidence="8">The sequence shown here is derived from an EMBL/GenBank/DDBJ whole genome shotgun (WGS) entry which is preliminary data.</text>
</comment>
<dbReference type="PANTHER" id="PTHR10869:SF246">
    <property type="entry name" value="TRANSMEMBRANE PROLYL 4-HYDROXYLASE"/>
    <property type="match status" value="1"/>
</dbReference>